<dbReference type="STRING" id="5539.A0A3E2H502"/>
<organism evidence="4 5">
    <name type="scientific">Scytalidium lignicola</name>
    <name type="common">Hyphomycete</name>
    <dbReference type="NCBI Taxonomy" id="5539"/>
    <lineage>
        <taxon>Eukaryota</taxon>
        <taxon>Fungi</taxon>
        <taxon>Dikarya</taxon>
        <taxon>Ascomycota</taxon>
        <taxon>Pezizomycotina</taxon>
        <taxon>Leotiomycetes</taxon>
        <taxon>Leotiomycetes incertae sedis</taxon>
        <taxon>Scytalidium</taxon>
    </lineage>
</organism>
<dbReference type="PROSITE" id="PS00636">
    <property type="entry name" value="DNAJ_1"/>
    <property type="match status" value="1"/>
</dbReference>
<dbReference type="InterPro" id="IPR001623">
    <property type="entry name" value="DnaJ_domain"/>
</dbReference>
<evidence type="ECO:0000313" key="5">
    <source>
        <dbReference type="Proteomes" id="UP000258309"/>
    </source>
</evidence>
<protein>
    <recommendedName>
        <fullName evidence="3">J domain-containing protein</fullName>
    </recommendedName>
</protein>
<dbReference type="CDD" id="cd06257">
    <property type="entry name" value="DnaJ"/>
    <property type="match status" value="1"/>
</dbReference>
<feature type="domain" description="J" evidence="3">
    <location>
        <begin position="74"/>
        <end position="144"/>
    </location>
</feature>
<evidence type="ECO:0000259" key="3">
    <source>
        <dbReference type="PROSITE" id="PS50076"/>
    </source>
</evidence>
<feature type="chain" id="PRO_5017722437" description="J domain-containing protein" evidence="2">
    <location>
        <begin position="20"/>
        <end position="318"/>
    </location>
</feature>
<feature type="compositionally biased region" description="Polar residues" evidence="1">
    <location>
        <begin position="165"/>
        <end position="179"/>
    </location>
</feature>
<keyword evidence="2" id="KW-0732">Signal</keyword>
<dbReference type="PANTHER" id="PTHR24074">
    <property type="entry name" value="CO-CHAPERONE PROTEIN DJLA"/>
    <property type="match status" value="1"/>
</dbReference>
<name>A0A3E2H502_SCYLI</name>
<accession>A0A3E2H502</accession>
<dbReference type="InterPro" id="IPR036869">
    <property type="entry name" value="J_dom_sf"/>
</dbReference>
<dbReference type="SMART" id="SM00271">
    <property type="entry name" value="DnaJ"/>
    <property type="match status" value="1"/>
</dbReference>
<dbReference type="SUPFAM" id="SSF46565">
    <property type="entry name" value="Chaperone J-domain"/>
    <property type="match status" value="1"/>
</dbReference>
<dbReference type="OMA" id="NGHPLCK"/>
<feature type="non-terminal residue" evidence="4">
    <location>
        <position position="318"/>
    </location>
</feature>
<reference evidence="4 5" key="1">
    <citation type="submission" date="2018-05" db="EMBL/GenBank/DDBJ databases">
        <title>Draft genome sequence of Scytalidium lignicola DSM 105466, a ubiquitous saprotrophic fungus.</title>
        <authorList>
            <person name="Buettner E."/>
            <person name="Gebauer A.M."/>
            <person name="Hofrichter M."/>
            <person name="Liers C."/>
            <person name="Kellner H."/>
        </authorList>
    </citation>
    <scope>NUCLEOTIDE SEQUENCE [LARGE SCALE GENOMIC DNA]</scope>
    <source>
        <strain evidence="4 5">DSM 105466</strain>
    </source>
</reference>
<dbReference type="Gene3D" id="1.10.287.110">
    <property type="entry name" value="DnaJ domain"/>
    <property type="match status" value="1"/>
</dbReference>
<dbReference type="InterPro" id="IPR050817">
    <property type="entry name" value="DjlA_DnaK_co-chaperone"/>
</dbReference>
<feature type="compositionally biased region" description="Polar residues" evidence="1">
    <location>
        <begin position="291"/>
        <end position="318"/>
    </location>
</feature>
<dbReference type="OrthoDB" id="17458at2759"/>
<dbReference type="InterPro" id="IPR018253">
    <property type="entry name" value="DnaJ_domain_CS"/>
</dbReference>
<feature type="compositionally biased region" description="Basic and acidic residues" evidence="1">
    <location>
        <begin position="155"/>
        <end position="164"/>
    </location>
</feature>
<feature type="signal peptide" evidence="2">
    <location>
        <begin position="1"/>
        <end position="19"/>
    </location>
</feature>
<dbReference type="AlphaFoldDB" id="A0A3E2H502"/>
<feature type="region of interest" description="Disordered" evidence="1">
    <location>
        <begin position="154"/>
        <end position="179"/>
    </location>
</feature>
<evidence type="ECO:0000313" key="4">
    <source>
        <dbReference type="EMBL" id="RFU28381.1"/>
    </source>
</evidence>
<proteinExistence type="predicted"/>
<feature type="non-terminal residue" evidence="4">
    <location>
        <position position="1"/>
    </location>
</feature>
<gene>
    <name evidence="4" type="ORF">B7463_g7946</name>
</gene>
<evidence type="ECO:0000256" key="2">
    <source>
        <dbReference type="SAM" id="SignalP"/>
    </source>
</evidence>
<keyword evidence="5" id="KW-1185">Reference proteome</keyword>
<evidence type="ECO:0000256" key="1">
    <source>
        <dbReference type="SAM" id="MobiDB-lite"/>
    </source>
</evidence>
<dbReference type="PROSITE" id="PS50076">
    <property type="entry name" value="DNAJ_2"/>
    <property type="match status" value="1"/>
</dbReference>
<comment type="caution">
    <text evidence="4">The sequence shown here is derived from an EMBL/GenBank/DDBJ whole genome shotgun (WGS) entry which is preliminary data.</text>
</comment>
<dbReference type="Proteomes" id="UP000258309">
    <property type="component" value="Unassembled WGS sequence"/>
</dbReference>
<feature type="region of interest" description="Disordered" evidence="1">
    <location>
        <begin position="271"/>
        <end position="318"/>
    </location>
</feature>
<dbReference type="Pfam" id="PF00226">
    <property type="entry name" value="DnaJ"/>
    <property type="match status" value="1"/>
</dbReference>
<sequence>MLKNTGLLVAASNLHYIYAASITANPAPSPCSQHRQPKSCHLYRPYTIVSNGHSTHNHGDLRWPELTSADTIPTPYQIFGQKKGSPYSKRRFYELVKLYHPDRHDHTRHNGLSYATKLERYRLVVAANDILSDPAKRGAYDRWGAGWNGHPGVATRRDSWDSTDKASTWNSPQGPSQNATWEDWEKWYQRDSKPQEPIFTSNSAFVVLVASFIAIGIFGQAQLLGSSTMNLLQNRDEFNEKVSEELMRRRRETLSSFGNRDERIHSFLIQRDPMGPVPAPAQEDDSKKLLQISNEHLHPSSSVETHTQESPQSSLNSK</sequence>
<dbReference type="EMBL" id="NCSJ02000165">
    <property type="protein sequence ID" value="RFU28381.1"/>
    <property type="molecule type" value="Genomic_DNA"/>
</dbReference>